<dbReference type="PANTHER" id="PTHR32263">
    <property type="entry name" value="INACTIVE POLY [ADP-RIBOSE] POLYMERASE SRO4-RELATED"/>
    <property type="match status" value="1"/>
</dbReference>
<dbReference type="SMR" id="A0A1D6Q4D4"/>
<dbReference type="PANTHER" id="PTHR32263:SF17">
    <property type="entry name" value="OS04G0672200 PROTEIN"/>
    <property type="match status" value="1"/>
</dbReference>
<dbReference type="InterPro" id="IPR022003">
    <property type="entry name" value="RST"/>
</dbReference>
<dbReference type="GO" id="GO:0005634">
    <property type="term" value="C:nucleus"/>
    <property type="evidence" value="ECO:0007669"/>
    <property type="project" value="UniProtKB-SubCell"/>
</dbReference>
<evidence type="ECO:0000313" key="3">
    <source>
        <dbReference type="EMBL" id="AQK53415.1"/>
    </source>
</evidence>
<evidence type="ECO:0000256" key="2">
    <source>
        <dbReference type="ARBA" id="ARBA00023242"/>
    </source>
</evidence>
<dbReference type="Pfam" id="PF12174">
    <property type="entry name" value="RST"/>
    <property type="match status" value="1"/>
</dbReference>
<accession>A0A1D6Q4D4</accession>
<dbReference type="PROSITE" id="PS51879">
    <property type="entry name" value="RST"/>
    <property type="match status" value="1"/>
</dbReference>
<dbReference type="InParanoid" id="A0A1D6Q4D4"/>
<reference evidence="3" key="1">
    <citation type="submission" date="2015-12" db="EMBL/GenBank/DDBJ databases">
        <title>Update maize B73 reference genome by single molecule sequencing technologies.</title>
        <authorList>
            <consortium name="Maize Genome Sequencing Project"/>
            <person name="Ware D."/>
        </authorList>
    </citation>
    <scope>NUCLEOTIDE SEQUENCE</scope>
    <source>
        <tissue evidence="3">Seedling</tissue>
    </source>
</reference>
<organism evidence="3">
    <name type="scientific">Zea mays</name>
    <name type="common">Maize</name>
    <dbReference type="NCBI Taxonomy" id="4577"/>
    <lineage>
        <taxon>Eukaryota</taxon>
        <taxon>Viridiplantae</taxon>
        <taxon>Streptophyta</taxon>
        <taxon>Embryophyta</taxon>
        <taxon>Tracheophyta</taxon>
        <taxon>Spermatophyta</taxon>
        <taxon>Magnoliopsida</taxon>
        <taxon>Liliopsida</taxon>
        <taxon>Poales</taxon>
        <taxon>Poaceae</taxon>
        <taxon>PACMAD clade</taxon>
        <taxon>Panicoideae</taxon>
        <taxon>Andropogonodae</taxon>
        <taxon>Andropogoneae</taxon>
        <taxon>Tripsacinae</taxon>
        <taxon>Zea</taxon>
    </lineage>
</organism>
<dbReference type="InterPro" id="IPR044964">
    <property type="entry name" value="RCD1/SRO1-5"/>
</dbReference>
<gene>
    <name evidence="3" type="ORF">ZEAMMB73_Zm00001d050999</name>
</gene>
<sequence length="125" mass="14495">MILALVYGTIPFIDKTICLHVMFEIGEGPSSPSISFRVLFVVIQDNISSVARELIFHHYEELKESIITREEMVKKMTIVVGEKVLLEALKKLHYCKFAFACIFLFYVKSEDYFQGLCWFFSLQAL</sequence>
<evidence type="ECO:0000256" key="1">
    <source>
        <dbReference type="ARBA" id="ARBA00004123"/>
    </source>
</evidence>
<dbReference type="EMBL" id="CM000780">
    <property type="protein sequence ID" value="AQK53415.1"/>
    <property type="molecule type" value="Genomic_DNA"/>
</dbReference>
<keyword evidence="2" id="KW-0539">Nucleus</keyword>
<dbReference type="STRING" id="4577.A0A1D6Q4D4"/>
<comment type="subcellular location">
    <subcellularLocation>
        <location evidence="1">Nucleus</location>
    </subcellularLocation>
</comment>
<proteinExistence type="predicted"/>
<name>A0A1D6Q4D4_MAIZE</name>
<protein>
    <submittedName>
        <fullName evidence="3">Uncharacterized protein</fullName>
    </submittedName>
</protein>
<dbReference type="AlphaFoldDB" id="A0A1D6Q4D4"/>